<evidence type="ECO:0000313" key="3">
    <source>
        <dbReference type="Proteomes" id="UP001630127"/>
    </source>
</evidence>
<dbReference type="Proteomes" id="UP001630127">
    <property type="component" value="Unassembled WGS sequence"/>
</dbReference>
<proteinExistence type="predicted"/>
<feature type="compositionally biased region" description="Basic and acidic residues" evidence="1">
    <location>
        <begin position="170"/>
        <end position="191"/>
    </location>
</feature>
<sequence>MRGVKVDAENEEKGQNSCKLMENEKVLFIKDLPKEYVVKVFENMPEQDDEIGHSHSKGFLQFGGKRIDGGLKIQNESNQVFDEIPQSHSTKLVLGHYYQVRIDETVIKTSFDSSGFISDLNTVELNLDYNKSFNDSYLNKKVRSYCFLEYLLKSGVFLSLTSTSQQSQAKVKDQKKSNADQNFDKARDNNKRTTTSKNQLEKQRPEDDNHATKATQEDNTGFTILDLGPTEEKQRPEDDNHATEATQEDNTGFTILDLGPTEEWNKYVPN</sequence>
<feature type="compositionally biased region" description="Basic and acidic residues" evidence="1">
    <location>
        <begin position="199"/>
        <end position="211"/>
    </location>
</feature>
<feature type="region of interest" description="Disordered" evidence="1">
    <location>
        <begin position="167"/>
        <end position="270"/>
    </location>
</feature>
<dbReference type="AlphaFoldDB" id="A0ABD2YA64"/>
<feature type="compositionally biased region" description="Polar residues" evidence="1">
    <location>
        <begin position="212"/>
        <end position="222"/>
    </location>
</feature>
<name>A0ABD2YA64_9GENT</name>
<feature type="compositionally biased region" description="Polar residues" evidence="1">
    <location>
        <begin position="243"/>
        <end position="253"/>
    </location>
</feature>
<comment type="caution">
    <text evidence="2">The sequence shown here is derived from an EMBL/GenBank/DDBJ whole genome shotgun (WGS) entry which is preliminary data.</text>
</comment>
<accession>A0ABD2YA64</accession>
<feature type="compositionally biased region" description="Basic and acidic residues" evidence="1">
    <location>
        <begin position="230"/>
        <end position="242"/>
    </location>
</feature>
<reference evidence="2 3" key="1">
    <citation type="submission" date="2024-11" db="EMBL/GenBank/DDBJ databases">
        <title>A near-complete genome assembly of Cinchona calisaya.</title>
        <authorList>
            <person name="Lian D.C."/>
            <person name="Zhao X.W."/>
            <person name="Wei L."/>
        </authorList>
    </citation>
    <scope>NUCLEOTIDE SEQUENCE [LARGE SCALE GENOMIC DNA]</scope>
    <source>
        <tissue evidence="2">Nenye</tissue>
    </source>
</reference>
<evidence type="ECO:0000256" key="1">
    <source>
        <dbReference type="SAM" id="MobiDB-lite"/>
    </source>
</evidence>
<gene>
    <name evidence="2" type="ORF">ACH5RR_038010</name>
</gene>
<protein>
    <submittedName>
        <fullName evidence="2">Uncharacterized protein</fullName>
    </submittedName>
</protein>
<dbReference type="EMBL" id="JBJUIK010000015">
    <property type="protein sequence ID" value="KAL3503561.1"/>
    <property type="molecule type" value="Genomic_DNA"/>
</dbReference>
<evidence type="ECO:0000313" key="2">
    <source>
        <dbReference type="EMBL" id="KAL3503561.1"/>
    </source>
</evidence>
<keyword evidence="3" id="KW-1185">Reference proteome</keyword>
<organism evidence="2 3">
    <name type="scientific">Cinchona calisaya</name>
    <dbReference type="NCBI Taxonomy" id="153742"/>
    <lineage>
        <taxon>Eukaryota</taxon>
        <taxon>Viridiplantae</taxon>
        <taxon>Streptophyta</taxon>
        <taxon>Embryophyta</taxon>
        <taxon>Tracheophyta</taxon>
        <taxon>Spermatophyta</taxon>
        <taxon>Magnoliopsida</taxon>
        <taxon>eudicotyledons</taxon>
        <taxon>Gunneridae</taxon>
        <taxon>Pentapetalae</taxon>
        <taxon>asterids</taxon>
        <taxon>lamiids</taxon>
        <taxon>Gentianales</taxon>
        <taxon>Rubiaceae</taxon>
        <taxon>Cinchonoideae</taxon>
        <taxon>Cinchoneae</taxon>
        <taxon>Cinchona</taxon>
    </lineage>
</organism>